<evidence type="ECO:0000313" key="1">
    <source>
        <dbReference type="EMBL" id="PZT57359.1"/>
    </source>
</evidence>
<protein>
    <submittedName>
        <fullName evidence="1">Uncharacterized protein</fullName>
    </submittedName>
</protein>
<dbReference type="EMBL" id="QKWW01000006">
    <property type="protein sequence ID" value="PZT57359.1"/>
    <property type="molecule type" value="Genomic_DNA"/>
</dbReference>
<dbReference type="RefSeq" id="WP_111268511.1">
    <property type="nucleotide sequence ID" value="NZ_QKWW01000006.1"/>
</dbReference>
<organism evidence="1 2">
    <name type="scientific">Paenibacillus silvae</name>
    <dbReference type="NCBI Taxonomy" id="1325358"/>
    <lineage>
        <taxon>Bacteria</taxon>
        <taxon>Bacillati</taxon>
        <taxon>Bacillota</taxon>
        <taxon>Bacilli</taxon>
        <taxon>Bacillales</taxon>
        <taxon>Paenibacillaceae</taxon>
        <taxon>Paenibacillus</taxon>
    </lineage>
</organism>
<gene>
    <name evidence="1" type="ORF">DN757_01505</name>
</gene>
<dbReference type="Proteomes" id="UP000249204">
    <property type="component" value="Unassembled WGS sequence"/>
</dbReference>
<evidence type="ECO:0000313" key="2">
    <source>
        <dbReference type="Proteomes" id="UP000249204"/>
    </source>
</evidence>
<reference evidence="1 2" key="1">
    <citation type="submission" date="2018-06" db="EMBL/GenBank/DDBJ databases">
        <title>Isolation of heavy metals resistant Paenibacillus silvae NC2 from Gold-Copper mine in ZiJin, China.</title>
        <authorList>
            <person name="Xu J."/>
            <person name="Mazhar H.S."/>
            <person name="Rensing C."/>
        </authorList>
    </citation>
    <scope>NUCLEOTIDE SEQUENCE [LARGE SCALE GENOMIC DNA]</scope>
    <source>
        <strain evidence="1 2">NC2</strain>
    </source>
</reference>
<name>A0A2W6NNC3_9BACL</name>
<dbReference type="AlphaFoldDB" id="A0A2W6NNC3"/>
<comment type="caution">
    <text evidence="1">The sequence shown here is derived from an EMBL/GenBank/DDBJ whole genome shotgun (WGS) entry which is preliminary data.</text>
</comment>
<proteinExistence type="predicted"/>
<sequence>MVKLLEIGDVISLESGHKVYYKSKDKPYTTDVRISDQTYPELIGDYVVVNTEFSGGGYGHGMNDYYPNGHRVFCKKLNNQQWDANEIEVNFYQTGSFTAMIQDILPVRKMSMSFS</sequence>
<accession>A0A2W6NNC3</accession>